<evidence type="ECO:0000313" key="1">
    <source>
        <dbReference type="EMBL" id="RKF15868.1"/>
    </source>
</evidence>
<dbReference type="AlphaFoldDB" id="A0A420E959"/>
<reference evidence="1 2" key="1">
    <citation type="submission" date="2018-09" db="EMBL/GenBank/DDBJ databases">
        <authorList>
            <person name="Wang Z."/>
        </authorList>
    </citation>
    <scope>NUCLEOTIDE SEQUENCE [LARGE SCALE GENOMIC DNA]</scope>
    <source>
        <strain evidence="1 2">ALS 81</strain>
    </source>
</reference>
<dbReference type="NCBIfam" id="TIGR03899">
    <property type="entry name" value="TIGR03899 family protein"/>
    <property type="match status" value="1"/>
</dbReference>
<protein>
    <submittedName>
        <fullName evidence="1">TIGR03899 family protein</fullName>
    </submittedName>
</protein>
<dbReference type="EMBL" id="RAQO01000008">
    <property type="protein sequence ID" value="RKF15868.1"/>
    <property type="molecule type" value="Genomic_DNA"/>
</dbReference>
<dbReference type="RefSeq" id="WP_120355953.1">
    <property type="nucleotide sequence ID" value="NZ_RAQO01000008.1"/>
</dbReference>
<dbReference type="InterPro" id="IPR021254">
    <property type="entry name" value="DUF2806"/>
</dbReference>
<dbReference type="OrthoDB" id="886161at2"/>
<gene>
    <name evidence="1" type="ORF">DBZ36_15985</name>
</gene>
<dbReference type="Pfam" id="PF10987">
    <property type="entry name" value="DUF2806"/>
    <property type="match status" value="1"/>
</dbReference>
<evidence type="ECO:0000313" key="2">
    <source>
        <dbReference type="Proteomes" id="UP000286482"/>
    </source>
</evidence>
<sequence>MGNSSLTHPTTSNLNNAKSDLAKLAKRFGLDAKIAQSKSEKNLFQRAKTHSLFAETLRQDNLENIVEHAFKDCSVDQVSESLDPDWINAFWSMAAQVHNPKMQSLWGKILSMEIANPASFSVKSLSVLKLLTQREASTFQHACDLSSVIGADNNHKVIVAAHRPSAKFGLSRALVSKLKLGQYRLSYHQILQLADLGLLYERELESSINDGEIRIHQGDLLYQLRPRQRHCKLSYYRFTPVGDELAALIKASPHTEYRSAFAQMLGHFFEVDSQT</sequence>
<dbReference type="Proteomes" id="UP000286482">
    <property type="component" value="Unassembled WGS sequence"/>
</dbReference>
<name>A0A420E959_9ALTE</name>
<comment type="caution">
    <text evidence="1">The sequence shown here is derived from an EMBL/GenBank/DDBJ whole genome shotgun (WGS) entry which is preliminary data.</text>
</comment>
<organism evidence="1 2">
    <name type="scientific">Alginatibacterium sediminis</name>
    <dbReference type="NCBI Taxonomy" id="2164068"/>
    <lineage>
        <taxon>Bacteria</taxon>
        <taxon>Pseudomonadati</taxon>
        <taxon>Pseudomonadota</taxon>
        <taxon>Gammaproteobacteria</taxon>
        <taxon>Alteromonadales</taxon>
        <taxon>Alteromonadaceae</taxon>
        <taxon>Alginatibacterium</taxon>
    </lineage>
</organism>
<keyword evidence="2" id="KW-1185">Reference proteome</keyword>
<proteinExistence type="predicted"/>
<accession>A0A420E959</accession>